<dbReference type="FunFam" id="1.10.510.10:FF:000060">
    <property type="entry name" value="G-type lectin S-receptor-like serine/threonine-protein kinase"/>
    <property type="match status" value="1"/>
</dbReference>
<evidence type="ECO:0000256" key="7">
    <source>
        <dbReference type="ARBA" id="ARBA00022692"/>
    </source>
</evidence>
<dbReference type="PANTHER" id="PTHR27002">
    <property type="entry name" value="RECEPTOR-LIKE SERINE/THREONINE-PROTEIN KINASE SD1-8"/>
    <property type="match status" value="1"/>
</dbReference>
<proteinExistence type="inferred from homology"/>
<dbReference type="PROSITE" id="PS50927">
    <property type="entry name" value="BULB_LECTIN"/>
    <property type="match status" value="1"/>
</dbReference>
<feature type="signal peptide" evidence="20">
    <location>
        <begin position="1"/>
        <end position="24"/>
    </location>
</feature>
<evidence type="ECO:0000256" key="4">
    <source>
        <dbReference type="ARBA" id="ARBA00022536"/>
    </source>
</evidence>
<comment type="catalytic activity">
    <reaction evidence="18">
        <text>L-seryl-[protein] + ATP = O-phospho-L-seryl-[protein] + ADP + H(+)</text>
        <dbReference type="Rhea" id="RHEA:17989"/>
        <dbReference type="Rhea" id="RHEA-COMP:9863"/>
        <dbReference type="Rhea" id="RHEA-COMP:11604"/>
        <dbReference type="ChEBI" id="CHEBI:15378"/>
        <dbReference type="ChEBI" id="CHEBI:29999"/>
        <dbReference type="ChEBI" id="CHEBI:30616"/>
        <dbReference type="ChEBI" id="CHEBI:83421"/>
        <dbReference type="ChEBI" id="CHEBI:456216"/>
        <dbReference type="EC" id="2.7.11.1"/>
    </reaction>
</comment>
<evidence type="ECO:0000256" key="17">
    <source>
        <dbReference type="ARBA" id="ARBA00023180"/>
    </source>
</evidence>
<evidence type="ECO:0000256" key="11">
    <source>
        <dbReference type="ARBA" id="ARBA00022777"/>
    </source>
</evidence>
<evidence type="ECO:0000256" key="16">
    <source>
        <dbReference type="ARBA" id="ARBA00023157"/>
    </source>
</evidence>
<keyword evidence="16" id="KW-1015">Disulfide bond</keyword>
<keyword evidence="15 19" id="KW-0472">Membrane</keyword>
<dbReference type="InterPro" id="IPR024171">
    <property type="entry name" value="SRK-like_kinase"/>
</dbReference>
<evidence type="ECO:0000256" key="9">
    <source>
        <dbReference type="ARBA" id="ARBA00022737"/>
    </source>
</evidence>
<dbReference type="PROSITE" id="PS00108">
    <property type="entry name" value="PROTEIN_KINASE_ST"/>
    <property type="match status" value="1"/>
</dbReference>
<dbReference type="GO" id="GO:0004674">
    <property type="term" value="F:protein serine/threonine kinase activity"/>
    <property type="evidence" value="ECO:0007669"/>
    <property type="project" value="UniProtKB-KW"/>
</dbReference>
<dbReference type="GO" id="GO:0005886">
    <property type="term" value="C:plasma membrane"/>
    <property type="evidence" value="ECO:0007669"/>
    <property type="project" value="UniProtKB-SubCell"/>
</dbReference>
<dbReference type="CDD" id="cd01098">
    <property type="entry name" value="PAN_AP_plant"/>
    <property type="match status" value="1"/>
</dbReference>
<keyword evidence="14" id="KW-0430">Lectin</keyword>
<feature type="transmembrane region" description="Helical" evidence="19">
    <location>
        <begin position="434"/>
        <end position="456"/>
    </location>
</feature>
<dbReference type="InterPro" id="IPR000719">
    <property type="entry name" value="Prot_kinase_dom"/>
</dbReference>
<gene>
    <name evidence="24" type="ORF">Taro_001516</name>
</gene>
<dbReference type="CDD" id="cd00028">
    <property type="entry name" value="B_lectin"/>
    <property type="match status" value="1"/>
</dbReference>
<dbReference type="InterPro" id="IPR011009">
    <property type="entry name" value="Kinase-like_dom_sf"/>
</dbReference>
<evidence type="ECO:0000256" key="5">
    <source>
        <dbReference type="ARBA" id="ARBA00022546"/>
    </source>
</evidence>
<reference evidence="24" key="1">
    <citation type="submission" date="2017-07" db="EMBL/GenBank/DDBJ databases">
        <title>Taro Niue Genome Assembly and Annotation.</title>
        <authorList>
            <person name="Atibalentja N."/>
            <person name="Keating K."/>
            <person name="Fields C.J."/>
        </authorList>
    </citation>
    <scope>NUCLEOTIDE SEQUENCE</scope>
    <source>
        <strain evidence="24">Niue_2</strain>
        <tissue evidence="24">Leaf</tissue>
    </source>
</reference>
<dbReference type="Pfam" id="PF08276">
    <property type="entry name" value="PAN_2"/>
    <property type="match status" value="1"/>
</dbReference>
<evidence type="ECO:0000256" key="13">
    <source>
        <dbReference type="ARBA" id="ARBA00022989"/>
    </source>
</evidence>
<keyword evidence="12 18" id="KW-0067">ATP-binding</keyword>
<evidence type="ECO:0000313" key="25">
    <source>
        <dbReference type="Proteomes" id="UP000652761"/>
    </source>
</evidence>
<dbReference type="EC" id="2.7.11.1" evidence="18"/>
<keyword evidence="4" id="KW-0245">EGF-like domain</keyword>
<evidence type="ECO:0000256" key="18">
    <source>
        <dbReference type="PIRNR" id="PIRNR000641"/>
    </source>
</evidence>
<dbReference type="EMBL" id="NMUH01000031">
    <property type="protein sequence ID" value="MQL69218.1"/>
    <property type="molecule type" value="Genomic_DNA"/>
</dbReference>
<evidence type="ECO:0000256" key="14">
    <source>
        <dbReference type="ARBA" id="ARBA00023035"/>
    </source>
</evidence>
<protein>
    <recommendedName>
        <fullName evidence="18">Receptor-like serine/threonine-protein kinase</fullName>
        <ecNumber evidence="18">2.7.11.1</ecNumber>
    </recommendedName>
</protein>
<evidence type="ECO:0000256" key="10">
    <source>
        <dbReference type="ARBA" id="ARBA00022741"/>
    </source>
</evidence>
<dbReference type="Proteomes" id="UP000652761">
    <property type="component" value="Unassembled WGS sequence"/>
</dbReference>
<evidence type="ECO:0000256" key="2">
    <source>
        <dbReference type="ARBA" id="ARBA00022475"/>
    </source>
</evidence>
<accession>A0A843TB82</accession>
<dbReference type="SMART" id="SM00108">
    <property type="entry name" value="B_lectin"/>
    <property type="match status" value="1"/>
</dbReference>
<comment type="similarity">
    <text evidence="18">Belongs to the protein kinase superfamily. Ser/Thr protein kinase family.</text>
</comment>
<feature type="domain" description="Protein kinase" evidence="21">
    <location>
        <begin position="491"/>
        <end position="758"/>
    </location>
</feature>
<dbReference type="GO" id="GO:0051707">
    <property type="term" value="P:response to other organism"/>
    <property type="evidence" value="ECO:0007669"/>
    <property type="project" value="UniProtKB-ARBA"/>
</dbReference>
<evidence type="ECO:0000259" key="22">
    <source>
        <dbReference type="PROSITE" id="PS50927"/>
    </source>
</evidence>
<dbReference type="FunFam" id="3.30.200.20:FF:000951">
    <property type="entry name" value="Uncharacterized protein"/>
    <property type="match status" value="1"/>
</dbReference>
<dbReference type="AlphaFoldDB" id="A0A843TB82"/>
<evidence type="ECO:0000256" key="1">
    <source>
        <dbReference type="ARBA" id="ARBA00004251"/>
    </source>
</evidence>
<dbReference type="Gene3D" id="3.30.200.20">
    <property type="entry name" value="Phosphorylase Kinase, domain 1"/>
    <property type="match status" value="1"/>
</dbReference>
<evidence type="ECO:0000256" key="6">
    <source>
        <dbReference type="ARBA" id="ARBA00022679"/>
    </source>
</evidence>
<keyword evidence="13 19" id="KW-1133">Transmembrane helix</keyword>
<keyword evidence="8 20" id="KW-0732">Signal</keyword>
<name>A0A843TB82_COLES</name>
<dbReference type="PROSITE" id="PS50948">
    <property type="entry name" value="PAN"/>
    <property type="match status" value="1"/>
</dbReference>
<dbReference type="PANTHER" id="PTHR27002:SF616">
    <property type="entry name" value="RECEPTOR-LIKE SERINE_THREONINE-PROTEIN KINASE"/>
    <property type="match status" value="1"/>
</dbReference>
<evidence type="ECO:0000313" key="24">
    <source>
        <dbReference type="EMBL" id="MQL69218.1"/>
    </source>
</evidence>
<evidence type="ECO:0000259" key="21">
    <source>
        <dbReference type="PROSITE" id="PS50011"/>
    </source>
</evidence>
<keyword evidence="3 18" id="KW-0723">Serine/threonine-protein kinase</keyword>
<keyword evidence="14" id="KW-0465">Mannose-binding</keyword>
<sequence>MARPNLIWPFLLTMLSALLATSSATDTMNPGDTVRDGESLISIGRSFRLGFFAPSSSSRFRYLGIWYNTISQQTVIWVANRDRGINDSTGVLSFHSNGSLVLSDARGQVYWSTGAAAGVASPVARVLDSANFVVTGSGGGAPAWQSFDYPTDSLLPAMKLGWDLRVGRNRNITSWRSADDPASGQYSMVVDVRGDPQIFLLQEATRLWRTGPWIGQRFSGIPEMKTYDMFAFRFHIGADEVYYQFDILNSTILSRLVVRPTGLVERVVWIEGTKSWNRFWFAPKDQCDSVSLCGPFGICNTNDSPVCSCVQGFKPRSPRDWYLRDGKDGCARRTALDCRNGTDGFVQVTGVKLPDTSAAVLNHTMGLDECRAACLRNCSCTAYSNAEVTGAGTGCILWGGDLTDLRVYTSKGMDLFVRVAAADLETSASRAKRMWVAAGAVVGAFLGTLLLGWIGWCLRRRKTKTNTVVLGDDLELPLFDFATIAAATGDFSAANKLGEGGFGPVYKGRLGDGKEVAVKRLAKNSVQGLDEFKNEVVLIAKLQHRNLVRLLGGCTQWEERMLGSLLDWKSRYQIINGIARGLLYLHHDSRLRIIHRDLKAGNVLLDEEMNPKISDFGMARIFGGDETEANTRRVVGTYGYMSPEYLMQGLFSVKSDVFSFGVLVLEIVSGKRSRGIYHSDPNLNLLGYAWSLWKEGCGLELVDPSMVCSYPAAEVLKCINVGLLCVQDLPEDRPTMASVALLLASDTASLPQPKQPGFVGMRGPLEGSSSASKGENCTVNNVTVTIFDGR</sequence>
<comment type="subcellular location">
    <subcellularLocation>
        <location evidence="1">Cell membrane</location>
        <topology evidence="1">Single-pass type I membrane protein</topology>
    </subcellularLocation>
</comment>
<dbReference type="SUPFAM" id="SSF56112">
    <property type="entry name" value="Protein kinase-like (PK-like)"/>
    <property type="match status" value="1"/>
</dbReference>
<dbReference type="Gene3D" id="2.90.10.10">
    <property type="entry name" value="Bulb-type lectin domain"/>
    <property type="match status" value="1"/>
</dbReference>
<keyword evidence="6 18" id="KW-0808">Transferase</keyword>
<evidence type="ECO:0000256" key="8">
    <source>
        <dbReference type="ARBA" id="ARBA00022729"/>
    </source>
</evidence>
<keyword evidence="7 19" id="KW-0812">Transmembrane</keyword>
<dbReference type="SMART" id="SM00220">
    <property type="entry name" value="S_TKc"/>
    <property type="match status" value="1"/>
</dbReference>
<dbReference type="PROSITE" id="PS50011">
    <property type="entry name" value="PROTEIN_KINASE_DOM"/>
    <property type="match status" value="1"/>
</dbReference>
<keyword evidence="5" id="KW-0348">Hemagglutinin</keyword>
<keyword evidence="25" id="KW-1185">Reference proteome</keyword>
<dbReference type="Gene3D" id="1.10.510.10">
    <property type="entry name" value="Transferase(Phosphotransferase) domain 1"/>
    <property type="match status" value="1"/>
</dbReference>
<dbReference type="GO" id="GO:0005537">
    <property type="term" value="F:D-mannose binding"/>
    <property type="evidence" value="ECO:0007669"/>
    <property type="project" value="UniProtKB-KW"/>
</dbReference>
<organism evidence="24 25">
    <name type="scientific">Colocasia esculenta</name>
    <name type="common">Wild taro</name>
    <name type="synonym">Arum esculentum</name>
    <dbReference type="NCBI Taxonomy" id="4460"/>
    <lineage>
        <taxon>Eukaryota</taxon>
        <taxon>Viridiplantae</taxon>
        <taxon>Streptophyta</taxon>
        <taxon>Embryophyta</taxon>
        <taxon>Tracheophyta</taxon>
        <taxon>Spermatophyta</taxon>
        <taxon>Magnoliopsida</taxon>
        <taxon>Liliopsida</taxon>
        <taxon>Araceae</taxon>
        <taxon>Aroideae</taxon>
        <taxon>Colocasieae</taxon>
        <taxon>Colocasia</taxon>
    </lineage>
</organism>
<evidence type="ECO:0000256" key="15">
    <source>
        <dbReference type="ARBA" id="ARBA00023136"/>
    </source>
</evidence>
<evidence type="ECO:0000259" key="23">
    <source>
        <dbReference type="PROSITE" id="PS50948"/>
    </source>
</evidence>
<keyword evidence="10 18" id="KW-0547">Nucleotide-binding</keyword>
<dbReference type="InterPro" id="IPR036426">
    <property type="entry name" value="Bulb-type_lectin_dom_sf"/>
</dbReference>
<feature type="domain" description="Bulb-type lectin" evidence="22">
    <location>
        <begin position="25"/>
        <end position="147"/>
    </location>
</feature>
<feature type="chain" id="PRO_5032360866" description="Receptor-like serine/threonine-protein kinase" evidence="20">
    <location>
        <begin position="25"/>
        <end position="790"/>
    </location>
</feature>
<dbReference type="GO" id="GO:0048544">
    <property type="term" value="P:recognition of pollen"/>
    <property type="evidence" value="ECO:0007669"/>
    <property type="project" value="InterPro"/>
</dbReference>
<dbReference type="GO" id="GO:0005524">
    <property type="term" value="F:ATP binding"/>
    <property type="evidence" value="ECO:0007669"/>
    <property type="project" value="UniProtKB-KW"/>
</dbReference>
<dbReference type="InterPro" id="IPR001480">
    <property type="entry name" value="Bulb-type_lectin_dom"/>
</dbReference>
<keyword evidence="17" id="KW-0325">Glycoprotein</keyword>
<comment type="caution">
    <text evidence="24">The sequence shown here is derived from an EMBL/GenBank/DDBJ whole genome shotgun (WGS) entry which is preliminary data.</text>
</comment>
<dbReference type="Pfam" id="PF00954">
    <property type="entry name" value="S_locus_glycop"/>
    <property type="match status" value="1"/>
</dbReference>
<dbReference type="SUPFAM" id="SSF51110">
    <property type="entry name" value="alpha-D-mannose-specific plant lectins"/>
    <property type="match status" value="1"/>
</dbReference>
<dbReference type="InterPro" id="IPR021820">
    <property type="entry name" value="S-locus_recpt_kinase_C"/>
</dbReference>
<keyword evidence="11 18" id="KW-0418">Kinase</keyword>
<dbReference type="OrthoDB" id="741567at2759"/>
<dbReference type="InterPro" id="IPR008271">
    <property type="entry name" value="Ser/Thr_kinase_AS"/>
</dbReference>
<dbReference type="InterPro" id="IPR003609">
    <property type="entry name" value="Pan_app"/>
</dbReference>
<dbReference type="Pfam" id="PF00069">
    <property type="entry name" value="Pkinase"/>
    <property type="match status" value="1"/>
</dbReference>
<dbReference type="SMART" id="SM00473">
    <property type="entry name" value="PAN_AP"/>
    <property type="match status" value="1"/>
</dbReference>
<evidence type="ECO:0000256" key="12">
    <source>
        <dbReference type="ARBA" id="ARBA00022840"/>
    </source>
</evidence>
<dbReference type="InterPro" id="IPR000858">
    <property type="entry name" value="S_locus_glycoprot_dom"/>
</dbReference>
<comment type="catalytic activity">
    <reaction evidence="18">
        <text>L-threonyl-[protein] + ATP = O-phospho-L-threonyl-[protein] + ADP + H(+)</text>
        <dbReference type="Rhea" id="RHEA:46608"/>
        <dbReference type="Rhea" id="RHEA-COMP:11060"/>
        <dbReference type="Rhea" id="RHEA-COMP:11605"/>
        <dbReference type="ChEBI" id="CHEBI:15378"/>
        <dbReference type="ChEBI" id="CHEBI:30013"/>
        <dbReference type="ChEBI" id="CHEBI:30616"/>
        <dbReference type="ChEBI" id="CHEBI:61977"/>
        <dbReference type="ChEBI" id="CHEBI:456216"/>
        <dbReference type="EC" id="2.7.11.1"/>
    </reaction>
</comment>
<dbReference type="Pfam" id="PF01453">
    <property type="entry name" value="B_lectin"/>
    <property type="match status" value="1"/>
</dbReference>
<dbReference type="Pfam" id="PF11883">
    <property type="entry name" value="DUF3403"/>
    <property type="match status" value="1"/>
</dbReference>
<keyword evidence="2" id="KW-1003">Cell membrane</keyword>
<evidence type="ECO:0000256" key="20">
    <source>
        <dbReference type="SAM" id="SignalP"/>
    </source>
</evidence>
<evidence type="ECO:0000256" key="3">
    <source>
        <dbReference type="ARBA" id="ARBA00022527"/>
    </source>
</evidence>
<dbReference type="PIRSF" id="PIRSF000641">
    <property type="entry name" value="SRK"/>
    <property type="match status" value="1"/>
</dbReference>
<feature type="domain" description="Apple" evidence="23">
    <location>
        <begin position="338"/>
        <end position="420"/>
    </location>
</feature>
<dbReference type="FunFam" id="2.90.10.10:FF:000005">
    <property type="entry name" value="G-type lectin S-receptor-like serine/threonine-protein kinase"/>
    <property type="match status" value="1"/>
</dbReference>
<keyword evidence="9" id="KW-0677">Repeat</keyword>
<evidence type="ECO:0000256" key="19">
    <source>
        <dbReference type="SAM" id="Phobius"/>
    </source>
</evidence>